<proteinExistence type="predicted"/>
<dbReference type="WBParaSite" id="ES5_v2.g10234.t1">
    <property type="protein sequence ID" value="ES5_v2.g10234.t1"/>
    <property type="gene ID" value="ES5_v2.g10234"/>
</dbReference>
<name>A0AC34EZU5_9BILA</name>
<organism evidence="1 2">
    <name type="scientific">Panagrolaimus sp. ES5</name>
    <dbReference type="NCBI Taxonomy" id="591445"/>
    <lineage>
        <taxon>Eukaryota</taxon>
        <taxon>Metazoa</taxon>
        <taxon>Ecdysozoa</taxon>
        <taxon>Nematoda</taxon>
        <taxon>Chromadorea</taxon>
        <taxon>Rhabditida</taxon>
        <taxon>Tylenchina</taxon>
        <taxon>Panagrolaimomorpha</taxon>
        <taxon>Panagrolaimoidea</taxon>
        <taxon>Panagrolaimidae</taxon>
        <taxon>Panagrolaimus</taxon>
    </lineage>
</organism>
<evidence type="ECO:0000313" key="1">
    <source>
        <dbReference type="Proteomes" id="UP000887579"/>
    </source>
</evidence>
<reference evidence="2" key="1">
    <citation type="submission" date="2022-11" db="UniProtKB">
        <authorList>
            <consortium name="WormBaseParasite"/>
        </authorList>
    </citation>
    <scope>IDENTIFICATION</scope>
</reference>
<dbReference type="Proteomes" id="UP000887579">
    <property type="component" value="Unplaced"/>
</dbReference>
<accession>A0AC34EZU5</accession>
<evidence type="ECO:0000313" key="2">
    <source>
        <dbReference type="WBParaSite" id="ES5_v2.g10234.t1"/>
    </source>
</evidence>
<sequence>MRYEEAVARYTEKQKKFTGTECDPLTTWQWFTGGLLSFVTIKRDSPCYEYHLNMQQNVRHQVKLTKIVGEVFTEWITSGLFVIGEPIRAFCDSMFKDAPALMILPLTIILALVFLFIFIFLSVGTLKLFNAKIHSPLLGISFGSIESNTGANQLQYESQMRQLLDTVNDMNQRLEDNLQQQNNAIENKAMPAEIEGIRRRRSTDRETAGDAAN</sequence>
<protein>
    <submittedName>
        <fullName evidence="2">Chloride channel CLIC-like protein 1</fullName>
    </submittedName>
</protein>